<evidence type="ECO:0000259" key="1">
    <source>
        <dbReference type="Pfam" id="PF07411"/>
    </source>
</evidence>
<feature type="domain" description="DUF1508" evidence="1">
    <location>
        <begin position="12"/>
        <end position="43"/>
    </location>
</feature>
<dbReference type="Gene3D" id="3.30.160.160">
    <property type="entry name" value="YegP-like"/>
    <property type="match status" value="2"/>
</dbReference>
<gene>
    <name evidence="2" type="ORF">HW532_12290</name>
</gene>
<dbReference type="Proteomes" id="UP000593594">
    <property type="component" value="Chromosome"/>
</dbReference>
<keyword evidence="3" id="KW-1185">Reference proteome</keyword>
<reference evidence="2 3" key="1">
    <citation type="submission" date="2020-06" db="EMBL/GenBank/DDBJ databases">
        <title>Genome sequence of 2 isolates from Red Sea Mangroves.</title>
        <authorList>
            <person name="Sefrji F."/>
            <person name="Michoud G."/>
            <person name="Merlino G."/>
            <person name="Daffonchio D."/>
        </authorList>
    </citation>
    <scope>NUCLEOTIDE SEQUENCE [LARGE SCALE GENOMIC DNA]</scope>
    <source>
        <strain evidence="2 3">R1DC25</strain>
    </source>
</reference>
<accession>A0A7S8C4S5</accession>
<dbReference type="InterPro" id="IPR036913">
    <property type="entry name" value="YegP-like_sf"/>
</dbReference>
<dbReference type="AlphaFoldDB" id="A0A7S8C4S5"/>
<organism evidence="2 3">
    <name type="scientific">Kaustia mangrovi</name>
    <dbReference type="NCBI Taxonomy" id="2593653"/>
    <lineage>
        <taxon>Bacteria</taxon>
        <taxon>Pseudomonadati</taxon>
        <taxon>Pseudomonadota</taxon>
        <taxon>Alphaproteobacteria</taxon>
        <taxon>Hyphomicrobiales</taxon>
        <taxon>Parvibaculaceae</taxon>
        <taxon>Kaustia</taxon>
    </lineage>
</organism>
<feature type="domain" description="DUF1508" evidence="1">
    <location>
        <begin position="60"/>
        <end position="92"/>
    </location>
</feature>
<dbReference type="KEGG" id="kmn:HW532_12290"/>
<dbReference type="SUPFAM" id="SSF160113">
    <property type="entry name" value="YegP-like"/>
    <property type="match status" value="2"/>
</dbReference>
<name>A0A7S8C4S5_9HYPH</name>
<dbReference type="EMBL" id="CP058214">
    <property type="protein sequence ID" value="QPC43405.1"/>
    <property type="molecule type" value="Genomic_DNA"/>
</dbReference>
<protein>
    <submittedName>
        <fullName evidence="2">DUF1508 domain-containing protein</fullName>
    </submittedName>
</protein>
<sequence>MAADGKLELYQDNKGEWRWRRYASNGQIVGASSEGYKARADAEANANRDGSKDKWEFYEDKRGEWRWRAFATNGRQVGRASEGYKARRDCEHNARLNGWMG</sequence>
<dbReference type="InterPro" id="IPR010879">
    <property type="entry name" value="DUF1508"/>
</dbReference>
<evidence type="ECO:0000313" key="2">
    <source>
        <dbReference type="EMBL" id="QPC43405.1"/>
    </source>
</evidence>
<dbReference type="RefSeq" id="WP_246478838.1">
    <property type="nucleotide sequence ID" value="NZ_CP058214.1"/>
</dbReference>
<evidence type="ECO:0000313" key="3">
    <source>
        <dbReference type="Proteomes" id="UP000593594"/>
    </source>
</evidence>
<proteinExistence type="predicted"/>
<dbReference type="Pfam" id="PF07411">
    <property type="entry name" value="DUF1508"/>
    <property type="match status" value="2"/>
</dbReference>